<evidence type="ECO:0000256" key="2">
    <source>
        <dbReference type="ARBA" id="ARBA00023004"/>
    </source>
</evidence>
<keyword evidence="2" id="KW-0408">Iron</keyword>
<dbReference type="GO" id="GO:0046872">
    <property type="term" value="F:metal ion binding"/>
    <property type="evidence" value="ECO:0007669"/>
    <property type="project" value="UniProtKB-KW"/>
</dbReference>
<evidence type="ECO:0000313" key="5">
    <source>
        <dbReference type="EMBL" id="SHI09782.1"/>
    </source>
</evidence>
<dbReference type="PROSITE" id="PS51379">
    <property type="entry name" value="4FE4S_FER_2"/>
    <property type="match status" value="1"/>
</dbReference>
<proteinExistence type="predicted"/>
<gene>
    <name evidence="5" type="ORF">SAMN02745823_02379</name>
</gene>
<evidence type="ECO:0000256" key="1">
    <source>
        <dbReference type="ARBA" id="ARBA00022723"/>
    </source>
</evidence>
<dbReference type="SUPFAM" id="SSF46548">
    <property type="entry name" value="alpha-helical ferredoxin"/>
    <property type="match status" value="1"/>
</dbReference>
<dbReference type="InterPro" id="IPR017900">
    <property type="entry name" value="4Fe4S_Fe_S_CS"/>
</dbReference>
<organism evidence="5 6">
    <name type="scientific">Sporobacter termitidis DSM 10068</name>
    <dbReference type="NCBI Taxonomy" id="1123282"/>
    <lineage>
        <taxon>Bacteria</taxon>
        <taxon>Bacillati</taxon>
        <taxon>Bacillota</taxon>
        <taxon>Clostridia</taxon>
        <taxon>Eubacteriales</taxon>
        <taxon>Oscillospiraceae</taxon>
        <taxon>Sporobacter</taxon>
    </lineage>
</organism>
<dbReference type="RefSeq" id="WP_073079222.1">
    <property type="nucleotide sequence ID" value="NZ_FQXV01000008.1"/>
</dbReference>
<evidence type="ECO:0000313" key="6">
    <source>
        <dbReference type="Proteomes" id="UP000183995"/>
    </source>
</evidence>
<dbReference type="InterPro" id="IPR017896">
    <property type="entry name" value="4Fe4S_Fe-S-bd"/>
</dbReference>
<name>A0A1M5YCS8_9FIRM</name>
<evidence type="ECO:0000256" key="3">
    <source>
        <dbReference type="ARBA" id="ARBA00023014"/>
    </source>
</evidence>
<dbReference type="PANTHER" id="PTHR42827">
    <property type="entry name" value="IRON-SULFUR CLUSTER-BINDING PROTEIN-RELATED"/>
    <property type="match status" value="1"/>
</dbReference>
<keyword evidence="3" id="KW-0411">Iron-sulfur</keyword>
<reference evidence="5 6" key="1">
    <citation type="submission" date="2016-11" db="EMBL/GenBank/DDBJ databases">
        <authorList>
            <person name="Jaros S."/>
            <person name="Januszkiewicz K."/>
            <person name="Wedrychowicz H."/>
        </authorList>
    </citation>
    <scope>NUCLEOTIDE SEQUENCE [LARGE SCALE GENOMIC DNA]</scope>
    <source>
        <strain evidence="5 6">DSM 10068</strain>
    </source>
</reference>
<evidence type="ECO:0000259" key="4">
    <source>
        <dbReference type="PROSITE" id="PS51379"/>
    </source>
</evidence>
<dbReference type="Proteomes" id="UP000183995">
    <property type="component" value="Unassembled WGS sequence"/>
</dbReference>
<sequence>MTIEKLQEITAAMLKQDINRVTMNNAVSQALIGLRFYDDPIFGIADADDPLFQTLRKPGIVGPGALLPEDILPAAKSVISWFLPFTAEVRRGNRESMTQPNDAWRQARIEGQDTNFAVGDAVCHALEAEGFIAVQVSNSGKFKMLAPFCSNWSERHVAYIAGLGTFGLSKGLITERGMAGRFGSVVTEAALRPTRRAYKTPFEYCIMCGACAKNCPGFAIDPLKGVSEGKDHIACKSFLQTTEETQRCGEGERFRYGCGKCQVNVPCESRNPSGLR</sequence>
<accession>A0A1M5YCS8</accession>
<protein>
    <recommendedName>
        <fullName evidence="4">4Fe-4S ferredoxin-type domain-containing protein</fullName>
    </recommendedName>
</protein>
<dbReference type="PANTHER" id="PTHR42827:SF1">
    <property type="entry name" value="IRON-SULFUR CLUSTER-BINDING PROTEIN"/>
    <property type="match status" value="1"/>
</dbReference>
<dbReference type="GO" id="GO:0051536">
    <property type="term" value="F:iron-sulfur cluster binding"/>
    <property type="evidence" value="ECO:0007669"/>
    <property type="project" value="UniProtKB-KW"/>
</dbReference>
<keyword evidence="1" id="KW-0479">Metal-binding</keyword>
<feature type="domain" description="4Fe-4S ferredoxin-type" evidence="4">
    <location>
        <begin position="195"/>
        <end position="225"/>
    </location>
</feature>
<dbReference type="EMBL" id="FQXV01000008">
    <property type="protein sequence ID" value="SHI09782.1"/>
    <property type="molecule type" value="Genomic_DNA"/>
</dbReference>
<dbReference type="PROSITE" id="PS00198">
    <property type="entry name" value="4FE4S_FER_1"/>
    <property type="match status" value="1"/>
</dbReference>
<dbReference type="OrthoDB" id="9784571at2"/>
<dbReference type="STRING" id="1123282.SAMN02745823_02379"/>
<keyword evidence="6" id="KW-1185">Reference proteome</keyword>
<dbReference type="AlphaFoldDB" id="A0A1M5YCS8"/>